<evidence type="ECO:0000256" key="2">
    <source>
        <dbReference type="ARBA" id="ARBA00012417"/>
    </source>
</evidence>
<dbReference type="GO" id="GO:0003677">
    <property type="term" value="F:DNA binding"/>
    <property type="evidence" value="ECO:0007669"/>
    <property type="project" value="InterPro"/>
</dbReference>
<keyword evidence="4 14" id="KW-0548">Nucleotidyltransferase</keyword>
<dbReference type="InterPro" id="IPR050238">
    <property type="entry name" value="DNA_Rep/Repair_Clamp_Loader"/>
</dbReference>
<dbReference type="InterPro" id="IPR012763">
    <property type="entry name" value="DNA_pol_III_sug/sutau_N"/>
</dbReference>
<evidence type="ECO:0000313" key="14">
    <source>
        <dbReference type="EMBL" id="VBB69213.1"/>
    </source>
</evidence>
<evidence type="ECO:0000256" key="12">
    <source>
        <dbReference type="SAM" id="MobiDB-lite"/>
    </source>
</evidence>
<dbReference type="SMART" id="SM00382">
    <property type="entry name" value="AAA"/>
    <property type="match status" value="1"/>
</dbReference>
<dbReference type="GO" id="GO:0003887">
    <property type="term" value="F:DNA-directed DNA polymerase activity"/>
    <property type="evidence" value="ECO:0007669"/>
    <property type="project" value="UniProtKB-KW"/>
</dbReference>
<accession>A0A484H8T9</accession>
<dbReference type="Gene3D" id="1.20.272.10">
    <property type="match status" value="1"/>
</dbReference>
<dbReference type="InterPro" id="IPR022754">
    <property type="entry name" value="DNA_pol_III_gamma-3"/>
</dbReference>
<evidence type="ECO:0000256" key="3">
    <source>
        <dbReference type="ARBA" id="ARBA00022679"/>
    </source>
</evidence>
<sequence length="621" mass="67497">MVDSDFSSDIVTAAPKAYRVLARKYRPTTFAELVGQDVLVRILTNTIRSGRIAHAYMLSGVRGVGKTTTARIFARALNCVGVDGTGGPTTQPCGKCEHCYAISADRHVDVLEMDAASRSSVNDIREVIESLRYRPARARYKVYIIDEVHMLSNQAFTALLKSLEEPPERVKFIFATTEIHKVPVTILSRCQRFDLRRVDIRTLTHHFSHVSESEGVTVEPEALRLIADAAGGSVRDGLSLLDQAMVSAVDCPSTSSSRTVVTTAGVREILGLANGTLIFDLLDALLRGEVRIALGLLTSQHESGADLSLMIQEMLGLIHRITQLKIVSHSSLQDPAMVEEESRCKAMAEKLSMAVLTRAWQMLLKAFGEVRTAPSPLQAAEMALIRIAYAANLPTPDKVVSALQKHNTMLSPSTEGNRPLGGSSVPSTRSTSSAEELCVTSQQMRISSSAAASPLAVAADPCSFAEVIALCQAQGEIQLAFDLQHQFHPVHFALGYIELRPTDDTQLAPRLARLLSGWTGRRWVVNTSHEQDEADEATVVQQGQDIEAQPVAEEVAAHPLVKAVLETFPGARISAAVAAAEPRRGQSARIVNTTVHDEAVNNIVLYDEEQDSMIEEKGDLL</sequence>
<name>A0A484H8T9_9ZZZZ</name>
<evidence type="ECO:0000256" key="11">
    <source>
        <dbReference type="ARBA" id="ARBA00049244"/>
    </source>
</evidence>
<dbReference type="Pfam" id="PF13177">
    <property type="entry name" value="DNA_pol3_delta2"/>
    <property type="match status" value="1"/>
</dbReference>
<gene>
    <name evidence="14" type="ORF">RIEGSTA812A_PEG_686</name>
</gene>
<dbReference type="EC" id="2.7.7.7" evidence="2"/>
<organism evidence="14">
    <name type="scientific">invertebrate metagenome</name>
    <dbReference type="NCBI Taxonomy" id="1711999"/>
    <lineage>
        <taxon>unclassified sequences</taxon>
        <taxon>metagenomes</taxon>
        <taxon>organismal metagenomes</taxon>
    </lineage>
</organism>
<dbReference type="PANTHER" id="PTHR11669">
    <property type="entry name" value="REPLICATION FACTOR C / DNA POLYMERASE III GAMMA-TAU SUBUNIT"/>
    <property type="match status" value="1"/>
</dbReference>
<evidence type="ECO:0000256" key="7">
    <source>
        <dbReference type="ARBA" id="ARBA00022741"/>
    </source>
</evidence>
<dbReference type="PANTHER" id="PTHR11669:SF0">
    <property type="entry name" value="PROTEIN STICHEL-LIKE 2"/>
    <property type="match status" value="1"/>
</dbReference>
<keyword evidence="9" id="KW-0067">ATP-binding</keyword>
<evidence type="ECO:0000256" key="10">
    <source>
        <dbReference type="ARBA" id="ARBA00022932"/>
    </source>
</evidence>
<dbReference type="CDD" id="cd18137">
    <property type="entry name" value="HLD_clamp_pol_III_gamma_tau"/>
    <property type="match status" value="1"/>
</dbReference>
<dbReference type="NCBIfam" id="NF006585">
    <property type="entry name" value="PRK09111.1"/>
    <property type="match status" value="1"/>
</dbReference>
<evidence type="ECO:0000259" key="13">
    <source>
        <dbReference type="SMART" id="SM00382"/>
    </source>
</evidence>
<keyword evidence="5" id="KW-0235">DNA replication</keyword>
<dbReference type="InterPro" id="IPR008921">
    <property type="entry name" value="DNA_pol3_clamp-load_cplx_C"/>
</dbReference>
<dbReference type="InterPro" id="IPR003593">
    <property type="entry name" value="AAA+_ATPase"/>
</dbReference>
<dbReference type="GO" id="GO:0009360">
    <property type="term" value="C:DNA polymerase III complex"/>
    <property type="evidence" value="ECO:0007669"/>
    <property type="project" value="InterPro"/>
</dbReference>
<feature type="compositionally biased region" description="Low complexity" evidence="12">
    <location>
        <begin position="423"/>
        <end position="433"/>
    </location>
</feature>
<evidence type="ECO:0000256" key="5">
    <source>
        <dbReference type="ARBA" id="ARBA00022705"/>
    </source>
</evidence>
<dbReference type="InterPro" id="IPR022107">
    <property type="entry name" value="DNA_pol_III_gamma/tau_C"/>
</dbReference>
<feature type="region of interest" description="Disordered" evidence="12">
    <location>
        <begin position="409"/>
        <end position="436"/>
    </location>
</feature>
<proteinExistence type="inferred from homology"/>
<feature type="domain" description="AAA+ ATPase" evidence="13">
    <location>
        <begin position="52"/>
        <end position="199"/>
    </location>
</feature>
<keyword evidence="10" id="KW-0239">DNA-directed DNA polymerase</keyword>
<evidence type="ECO:0000256" key="8">
    <source>
        <dbReference type="ARBA" id="ARBA00022833"/>
    </source>
</evidence>
<keyword evidence="7" id="KW-0547">Nucleotide-binding</keyword>
<evidence type="ECO:0000256" key="9">
    <source>
        <dbReference type="ARBA" id="ARBA00022840"/>
    </source>
</evidence>
<dbReference type="NCBIfam" id="TIGR02397">
    <property type="entry name" value="dnaX_nterm"/>
    <property type="match status" value="1"/>
</dbReference>
<comment type="catalytic activity">
    <reaction evidence="11">
        <text>DNA(n) + a 2'-deoxyribonucleoside 5'-triphosphate = DNA(n+1) + diphosphate</text>
        <dbReference type="Rhea" id="RHEA:22508"/>
        <dbReference type="Rhea" id="RHEA-COMP:17339"/>
        <dbReference type="Rhea" id="RHEA-COMP:17340"/>
        <dbReference type="ChEBI" id="CHEBI:33019"/>
        <dbReference type="ChEBI" id="CHEBI:61560"/>
        <dbReference type="ChEBI" id="CHEBI:173112"/>
        <dbReference type="EC" id="2.7.7.7"/>
    </reaction>
</comment>
<keyword evidence="6" id="KW-0479">Metal-binding</keyword>
<dbReference type="CDD" id="cd00009">
    <property type="entry name" value="AAA"/>
    <property type="match status" value="1"/>
</dbReference>
<dbReference type="EMBL" id="LR026963">
    <property type="protein sequence ID" value="VBB69213.1"/>
    <property type="molecule type" value="Genomic_DNA"/>
</dbReference>
<evidence type="ECO:0000256" key="4">
    <source>
        <dbReference type="ARBA" id="ARBA00022695"/>
    </source>
</evidence>
<dbReference type="GO" id="GO:0005524">
    <property type="term" value="F:ATP binding"/>
    <property type="evidence" value="ECO:0007669"/>
    <property type="project" value="UniProtKB-KW"/>
</dbReference>
<dbReference type="GO" id="GO:0046872">
    <property type="term" value="F:metal ion binding"/>
    <property type="evidence" value="ECO:0007669"/>
    <property type="project" value="UniProtKB-KW"/>
</dbReference>
<keyword evidence="8" id="KW-0862">Zinc</keyword>
<dbReference type="Gene3D" id="1.10.8.60">
    <property type="match status" value="1"/>
</dbReference>
<dbReference type="Pfam" id="PF22608">
    <property type="entry name" value="DNAX_ATPase_lid"/>
    <property type="match status" value="1"/>
</dbReference>
<dbReference type="InterPro" id="IPR027417">
    <property type="entry name" value="P-loop_NTPase"/>
</dbReference>
<evidence type="ECO:0000256" key="6">
    <source>
        <dbReference type="ARBA" id="ARBA00022723"/>
    </source>
</evidence>
<comment type="similarity">
    <text evidence="1">Belongs to the DnaX/STICHEL family.</text>
</comment>
<dbReference type="Pfam" id="PF12362">
    <property type="entry name" value="DUF3646"/>
    <property type="match status" value="1"/>
</dbReference>
<keyword evidence="3 14" id="KW-0808">Transferase</keyword>
<dbReference type="Gene3D" id="3.40.50.300">
    <property type="entry name" value="P-loop containing nucleotide triphosphate hydrolases"/>
    <property type="match status" value="1"/>
</dbReference>
<dbReference type="Pfam" id="PF12169">
    <property type="entry name" value="DNA_pol3_gamma3"/>
    <property type="match status" value="1"/>
</dbReference>
<dbReference type="SUPFAM" id="SSF52540">
    <property type="entry name" value="P-loop containing nucleoside triphosphate hydrolases"/>
    <property type="match status" value="1"/>
</dbReference>
<dbReference type="SUPFAM" id="SSF48019">
    <property type="entry name" value="post-AAA+ oligomerization domain-like"/>
    <property type="match status" value="1"/>
</dbReference>
<reference evidence="14" key="1">
    <citation type="submission" date="2018-10" db="EMBL/GenBank/DDBJ databases">
        <authorList>
            <person name="Gruber-Vodicka H."/>
            <person name="Jaeckle O."/>
        </authorList>
    </citation>
    <scope>NUCLEOTIDE SEQUENCE</scope>
</reference>
<evidence type="ECO:0000256" key="1">
    <source>
        <dbReference type="ARBA" id="ARBA00006360"/>
    </source>
</evidence>
<protein>
    <recommendedName>
        <fullName evidence="2">DNA-directed DNA polymerase</fullName>
        <ecNumber evidence="2">2.7.7.7</ecNumber>
    </recommendedName>
</protein>
<dbReference type="InterPro" id="IPR045085">
    <property type="entry name" value="HLD_clamp_pol_III_gamma_tau"/>
</dbReference>
<dbReference type="AlphaFoldDB" id="A0A484H8T9"/>
<dbReference type="GO" id="GO:0006261">
    <property type="term" value="P:DNA-templated DNA replication"/>
    <property type="evidence" value="ECO:0007669"/>
    <property type="project" value="TreeGrafter"/>
</dbReference>
<dbReference type="FunFam" id="3.40.50.300:FF:000014">
    <property type="entry name" value="DNA polymerase III subunit gamma/tau"/>
    <property type="match status" value="1"/>
</dbReference>